<evidence type="ECO:0000313" key="4">
    <source>
        <dbReference type="Proteomes" id="UP000229531"/>
    </source>
</evidence>
<dbReference type="PANTHER" id="PTHR30408">
    <property type="entry name" value="TYPE-1 RESTRICTION ENZYME ECOKI SPECIFICITY PROTEIN"/>
    <property type="match status" value="1"/>
</dbReference>
<evidence type="ECO:0000313" key="3">
    <source>
        <dbReference type="EMBL" id="PIX67913.1"/>
    </source>
</evidence>
<comment type="caution">
    <text evidence="3">The sequence shown here is derived from an EMBL/GenBank/DDBJ whole genome shotgun (WGS) entry which is preliminary data.</text>
</comment>
<dbReference type="SUPFAM" id="SSF116734">
    <property type="entry name" value="DNA methylase specificity domain"/>
    <property type="match status" value="2"/>
</dbReference>
<proteinExistence type="predicted"/>
<name>A0A2M7LIL6_9BACT</name>
<dbReference type="PANTHER" id="PTHR30408:SF12">
    <property type="entry name" value="TYPE I RESTRICTION ENZYME MJAVIII SPECIFICITY SUBUNIT"/>
    <property type="match status" value="1"/>
</dbReference>
<evidence type="ECO:0008006" key="5">
    <source>
        <dbReference type="Google" id="ProtNLM"/>
    </source>
</evidence>
<dbReference type="Gene3D" id="3.90.220.20">
    <property type="entry name" value="DNA methylase specificity domains"/>
    <property type="match status" value="2"/>
</dbReference>
<evidence type="ECO:0000256" key="2">
    <source>
        <dbReference type="ARBA" id="ARBA00023125"/>
    </source>
</evidence>
<gene>
    <name evidence="3" type="ORF">COZ41_02455</name>
</gene>
<dbReference type="InterPro" id="IPR052021">
    <property type="entry name" value="Type-I_RS_S_subunit"/>
</dbReference>
<keyword evidence="1" id="KW-0680">Restriction system</keyword>
<sequence>MNYSIILKSQLENNHRLDAEYYQSQYMEIRNILLDKFSGVKLEKLISAQVVTGSTPTQRDCRNDGTDIPFIKTDTVREGVVNFAFADYMPLKASIENSKPKAKDILVTIIGATQEIVGRAAFVYEDYPDMNINQNIARIRTGNTLNPYFLEAFLRGKYGRYQLWQQSRQTEQVNLNCREVEQIIIPQFNEDIYLEIQNLMTASRTAVIQSQEYYAQAENILLKTLGLINFQSESTNSCIVNLSDVQSVNRIDADYFQPKYAELIDRLKKFNSTPLTTVINNISAKFNPLAHPDQQFRYVELADIDSTIGIINNCSEMMGKEAPSRAKRLLKEGDVIVSSVEGSLNKTALVEKQYDGSLASTGFFQFRSNKFLPEVILIMAKSMVLQMQLTRECAGTILTAVPKESLNRILVPEVEDRIQKEIASLVKESHLARQKSKELLEQAKKTVEEMIEKRGDNI</sequence>
<dbReference type="InterPro" id="IPR044946">
    <property type="entry name" value="Restrct_endonuc_typeI_TRD_sf"/>
</dbReference>
<organism evidence="3 4">
    <name type="scientific">Candidatus Shapirobacteria bacterium CG_4_10_14_3_um_filter_35_13</name>
    <dbReference type="NCBI Taxonomy" id="1974873"/>
    <lineage>
        <taxon>Bacteria</taxon>
        <taxon>Candidatus Shapironibacteriota</taxon>
    </lineage>
</organism>
<dbReference type="GO" id="GO:0009307">
    <property type="term" value="P:DNA restriction-modification system"/>
    <property type="evidence" value="ECO:0007669"/>
    <property type="project" value="UniProtKB-KW"/>
</dbReference>
<accession>A0A2M7LIL6</accession>
<dbReference type="EMBL" id="PFJG01000051">
    <property type="protein sequence ID" value="PIX67913.1"/>
    <property type="molecule type" value="Genomic_DNA"/>
</dbReference>
<evidence type="ECO:0000256" key="1">
    <source>
        <dbReference type="ARBA" id="ARBA00022747"/>
    </source>
</evidence>
<keyword evidence="2" id="KW-0238">DNA-binding</keyword>
<dbReference type="GO" id="GO:0003677">
    <property type="term" value="F:DNA binding"/>
    <property type="evidence" value="ECO:0007669"/>
    <property type="project" value="UniProtKB-KW"/>
</dbReference>
<protein>
    <recommendedName>
        <fullName evidence="5">Type I restriction modification DNA specificity domain-containing protein</fullName>
    </recommendedName>
</protein>
<dbReference type="Proteomes" id="UP000229531">
    <property type="component" value="Unassembled WGS sequence"/>
</dbReference>
<reference evidence="4" key="1">
    <citation type="submission" date="2017-09" db="EMBL/GenBank/DDBJ databases">
        <title>Depth-based differentiation of microbial function through sediment-hosted aquifers and enrichment of novel symbionts in the deep terrestrial subsurface.</title>
        <authorList>
            <person name="Probst A.J."/>
            <person name="Ladd B."/>
            <person name="Jarett J.K."/>
            <person name="Geller-Mcgrath D.E."/>
            <person name="Sieber C.M.K."/>
            <person name="Emerson J.B."/>
            <person name="Anantharaman K."/>
            <person name="Thomas B.C."/>
            <person name="Malmstrom R."/>
            <person name="Stieglmeier M."/>
            <person name="Klingl A."/>
            <person name="Woyke T."/>
            <person name="Ryan C.M."/>
            <person name="Banfield J.F."/>
        </authorList>
    </citation>
    <scope>NUCLEOTIDE SEQUENCE [LARGE SCALE GENOMIC DNA]</scope>
</reference>
<dbReference type="AlphaFoldDB" id="A0A2M7LIL6"/>